<dbReference type="Proteomes" id="UP001589619">
    <property type="component" value="Unassembled WGS sequence"/>
</dbReference>
<accession>A0ABV5W1F2</accession>
<dbReference type="PANTHER" id="PTHR43335">
    <property type="entry name" value="ABC TRANSPORTER, ATP-BINDING PROTEIN"/>
    <property type="match status" value="1"/>
</dbReference>
<organism evidence="3 4">
    <name type="scientific">Paenibacillus hodogayensis</name>
    <dbReference type="NCBI Taxonomy" id="279208"/>
    <lineage>
        <taxon>Bacteria</taxon>
        <taxon>Bacillati</taxon>
        <taxon>Bacillota</taxon>
        <taxon>Bacilli</taxon>
        <taxon>Bacillales</taxon>
        <taxon>Paenibacillaceae</taxon>
        <taxon>Paenibacillus</taxon>
    </lineage>
</organism>
<dbReference type="EMBL" id="JBHMAG010000015">
    <property type="protein sequence ID" value="MFB9754394.1"/>
    <property type="molecule type" value="Genomic_DNA"/>
</dbReference>
<protein>
    <recommendedName>
        <fullName evidence="5">ABC transporter ATP-binding protein</fullName>
    </recommendedName>
</protein>
<evidence type="ECO:0000313" key="4">
    <source>
        <dbReference type="Proteomes" id="UP001589619"/>
    </source>
</evidence>
<gene>
    <name evidence="3" type="ORF">ACFFNY_22720</name>
</gene>
<name>A0ABV5W1F2_9BACL</name>
<comment type="caution">
    <text evidence="3">The sequence shown here is derived from an EMBL/GenBank/DDBJ whole genome shotgun (WGS) entry which is preliminary data.</text>
</comment>
<comment type="similarity">
    <text evidence="1">Belongs to the ABC transporter superfamily.</text>
</comment>
<reference evidence="3 4" key="1">
    <citation type="submission" date="2024-09" db="EMBL/GenBank/DDBJ databases">
        <authorList>
            <person name="Sun Q."/>
            <person name="Mori K."/>
        </authorList>
    </citation>
    <scope>NUCLEOTIDE SEQUENCE [LARGE SCALE GENOMIC DNA]</scope>
    <source>
        <strain evidence="3 4">JCM 12520</strain>
    </source>
</reference>
<evidence type="ECO:0000256" key="1">
    <source>
        <dbReference type="ARBA" id="ARBA00005417"/>
    </source>
</evidence>
<evidence type="ECO:0000313" key="3">
    <source>
        <dbReference type="EMBL" id="MFB9754394.1"/>
    </source>
</evidence>
<keyword evidence="4" id="KW-1185">Reference proteome</keyword>
<proteinExistence type="inferred from homology"/>
<evidence type="ECO:0008006" key="5">
    <source>
        <dbReference type="Google" id="ProtNLM"/>
    </source>
</evidence>
<dbReference type="RefSeq" id="WP_344916216.1">
    <property type="nucleotide sequence ID" value="NZ_BAAAYO010000018.1"/>
</dbReference>
<evidence type="ECO:0000256" key="2">
    <source>
        <dbReference type="ARBA" id="ARBA00022448"/>
    </source>
</evidence>
<sequence length="141" mass="15835">MFIDIRHLLASLAREQGVAILISSHILGELQLLANRIGFIHQGRLIEEIDTGAWLKEAGSQLCIQASRLEDVLRILRQEYRIDAVLLPENGEVCLPQSAIDPETLMRVLLRHRIQLHGLRASSASLESYYMSLIGGQRQQG</sequence>
<dbReference type="InterPro" id="IPR027417">
    <property type="entry name" value="P-loop_NTPase"/>
</dbReference>
<dbReference type="SUPFAM" id="SSF52540">
    <property type="entry name" value="P-loop containing nucleoside triphosphate hydrolases"/>
    <property type="match status" value="1"/>
</dbReference>
<dbReference type="Gene3D" id="3.40.50.300">
    <property type="entry name" value="P-loop containing nucleotide triphosphate hydrolases"/>
    <property type="match status" value="1"/>
</dbReference>
<dbReference type="PANTHER" id="PTHR43335:SF4">
    <property type="entry name" value="ABC TRANSPORTER, ATP-BINDING PROTEIN"/>
    <property type="match status" value="1"/>
</dbReference>
<keyword evidence="2" id="KW-0813">Transport</keyword>